<name>A0ABP3KC96_9ACTN</name>
<feature type="compositionally biased region" description="Basic and acidic residues" evidence="1">
    <location>
        <begin position="473"/>
        <end position="483"/>
    </location>
</feature>
<comment type="caution">
    <text evidence="2">The sequence shown here is derived from an EMBL/GenBank/DDBJ whole genome shotgun (WGS) entry which is preliminary data.</text>
</comment>
<feature type="compositionally biased region" description="Low complexity" evidence="1">
    <location>
        <begin position="393"/>
        <end position="418"/>
    </location>
</feature>
<feature type="region of interest" description="Disordered" evidence="1">
    <location>
        <begin position="382"/>
        <end position="540"/>
    </location>
</feature>
<keyword evidence="3" id="KW-1185">Reference proteome</keyword>
<feature type="compositionally biased region" description="Basic residues" evidence="1">
    <location>
        <begin position="510"/>
        <end position="525"/>
    </location>
</feature>
<feature type="compositionally biased region" description="Acidic residues" evidence="1">
    <location>
        <begin position="447"/>
        <end position="471"/>
    </location>
</feature>
<evidence type="ECO:0008006" key="4">
    <source>
        <dbReference type="Google" id="ProtNLM"/>
    </source>
</evidence>
<dbReference type="RefSeq" id="WP_346097016.1">
    <property type="nucleotide sequence ID" value="NZ_BAAABY010000032.1"/>
</dbReference>
<gene>
    <name evidence="2" type="ORF">GCM10010361_45810</name>
</gene>
<evidence type="ECO:0000313" key="2">
    <source>
        <dbReference type="EMBL" id="GAA0476176.1"/>
    </source>
</evidence>
<protein>
    <recommendedName>
        <fullName evidence="4">DUF4192 domain-containing protein</fullName>
    </recommendedName>
</protein>
<dbReference type="InterPro" id="IPR025447">
    <property type="entry name" value="DUF4192"/>
</dbReference>
<sequence length="540" mass="57783">MNPHIEPADPADPRPTVPSTAPETRVTLRGPAELADALPYLLGFYPDDSIVLVALHGARGRFGGRVRLGIPADTTQWPYIADQLADSLITAARERGTPPGGILVFLCQDPTATETGRDVRDRLQPLAQRLRTACGSRDVPVLEALCLSHGRFWSYVCPDERCCPATGTPLALPGTSVMAAAAAYSGVQVRGSLKDMEARLAPHTGPRADGQLKALDAAAAALIPRMLSGQDPQAVREETLALLARALHTFRGDPPTGSHRAKDACDDALLSNGEAAEMILGLQDRLTRDHAAAWMEGPDAAPALRLWRALARRCPGAYETHAAPPLTLAGWVSWATGDTASARVALCRALTLDPDYLFAQLLHRGLNEGLDPEKLRRCLRATRRPTTEPVAPLPTDLPSDPLTDLPSDLPTCLPSDLPIDTAPDEDRVMPLTPDRMTDVLTATDTQTDADVDTDTDADTDVDTDTDTEVDTGVDAHADAEPRTDAVVPRTGGGRAPARRPRADRPAGPRARTRPAARPRTGRPHPRTGPAGGRRDDRSPR</sequence>
<evidence type="ECO:0000313" key="3">
    <source>
        <dbReference type="Proteomes" id="UP001500909"/>
    </source>
</evidence>
<reference evidence="3" key="1">
    <citation type="journal article" date="2019" name="Int. J. Syst. Evol. Microbiol.">
        <title>The Global Catalogue of Microorganisms (GCM) 10K type strain sequencing project: providing services to taxonomists for standard genome sequencing and annotation.</title>
        <authorList>
            <consortium name="The Broad Institute Genomics Platform"/>
            <consortium name="The Broad Institute Genome Sequencing Center for Infectious Disease"/>
            <person name="Wu L."/>
            <person name="Ma J."/>
        </authorList>
    </citation>
    <scope>NUCLEOTIDE SEQUENCE [LARGE SCALE GENOMIC DNA]</scope>
    <source>
        <strain evidence="3">JCM 4805</strain>
    </source>
</reference>
<evidence type="ECO:0000256" key="1">
    <source>
        <dbReference type="SAM" id="MobiDB-lite"/>
    </source>
</evidence>
<proteinExistence type="predicted"/>
<dbReference type="Pfam" id="PF13830">
    <property type="entry name" value="DUF4192"/>
    <property type="match status" value="1"/>
</dbReference>
<dbReference type="Proteomes" id="UP001500909">
    <property type="component" value="Unassembled WGS sequence"/>
</dbReference>
<feature type="region of interest" description="Disordered" evidence="1">
    <location>
        <begin position="1"/>
        <end position="23"/>
    </location>
</feature>
<accession>A0ABP3KC96</accession>
<dbReference type="EMBL" id="BAAABY010000032">
    <property type="protein sequence ID" value="GAA0476176.1"/>
    <property type="molecule type" value="Genomic_DNA"/>
</dbReference>
<organism evidence="2 3">
    <name type="scientific">Streptomyces olivaceiscleroticus</name>
    <dbReference type="NCBI Taxonomy" id="68245"/>
    <lineage>
        <taxon>Bacteria</taxon>
        <taxon>Bacillati</taxon>
        <taxon>Actinomycetota</taxon>
        <taxon>Actinomycetes</taxon>
        <taxon>Kitasatosporales</taxon>
        <taxon>Streptomycetaceae</taxon>
        <taxon>Streptomyces</taxon>
    </lineage>
</organism>